<evidence type="ECO:0000313" key="4">
    <source>
        <dbReference type="Proteomes" id="UP001596138"/>
    </source>
</evidence>
<accession>A0ABW1T4W3</accession>
<dbReference type="PANTHER" id="PTHR46696">
    <property type="entry name" value="P450, PUTATIVE (EUROFUNG)-RELATED"/>
    <property type="match status" value="1"/>
</dbReference>
<dbReference type="InterPro" id="IPR002397">
    <property type="entry name" value="Cyt_P450_B"/>
</dbReference>
<keyword evidence="2" id="KW-0349">Heme</keyword>
<keyword evidence="2" id="KW-0408">Iron</keyword>
<keyword evidence="2" id="KW-0503">Monooxygenase</keyword>
<dbReference type="PRINTS" id="PR00359">
    <property type="entry name" value="BP450"/>
</dbReference>
<comment type="similarity">
    <text evidence="1 2">Belongs to the cytochrome P450 family.</text>
</comment>
<comment type="caution">
    <text evidence="3">The sequence shown here is derived from an EMBL/GenBank/DDBJ whole genome shotgun (WGS) entry which is preliminary data.</text>
</comment>
<dbReference type="PROSITE" id="PS00086">
    <property type="entry name" value="CYTOCHROME_P450"/>
    <property type="match status" value="1"/>
</dbReference>
<evidence type="ECO:0000256" key="2">
    <source>
        <dbReference type="RuleBase" id="RU000461"/>
    </source>
</evidence>
<dbReference type="PANTHER" id="PTHR46696:SF6">
    <property type="entry name" value="P450, PUTATIVE (EUROFUNG)-RELATED"/>
    <property type="match status" value="1"/>
</dbReference>
<evidence type="ECO:0000313" key="3">
    <source>
        <dbReference type="EMBL" id="MFC6239536.1"/>
    </source>
</evidence>
<dbReference type="SUPFAM" id="SSF48264">
    <property type="entry name" value="Cytochrome P450"/>
    <property type="match status" value="1"/>
</dbReference>
<dbReference type="Proteomes" id="UP001596138">
    <property type="component" value="Unassembled WGS sequence"/>
</dbReference>
<keyword evidence="2" id="KW-0560">Oxidoreductase</keyword>
<organism evidence="3 4">
    <name type="scientific">Longivirga aurantiaca</name>
    <dbReference type="NCBI Taxonomy" id="1837743"/>
    <lineage>
        <taxon>Bacteria</taxon>
        <taxon>Bacillati</taxon>
        <taxon>Actinomycetota</taxon>
        <taxon>Actinomycetes</taxon>
        <taxon>Sporichthyales</taxon>
        <taxon>Sporichthyaceae</taxon>
        <taxon>Longivirga</taxon>
    </lineage>
</organism>
<feature type="non-terminal residue" evidence="3">
    <location>
        <position position="368"/>
    </location>
</feature>
<keyword evidence="2" id="KW-0479">Metal-binding</keyword>
<evidence type="ECO:0000256" key="1">
    <source>
        <dbReference type="ARBA" id="ARBA00010617"/>
    </source>
</evidence>
<keyword evidence="4" id="KW-1185">Reference proteome</keyword>
<dbReference type="InterPro" id="IPR036396">
    <property type="entry name" value="Cyt_P450_sf"/>
</dbReference>
<name>A0ABW1T4W3_9ACTN</name>
<protein>
    <submittedName>
        <fullName evidence="3">Cytochrome P450</fullName>
    </submittedName>
</protein>
<dbReference type="RefSeq" id="WP_386768855.1">
    <property type="nucleotide sequence ID" value="NZ_JBHSTI010000040.1"/>
</dbReference>
<dbReference type="InterPro" id="IPR001128">
    <property type="entry name" value="Cyt_P450"/>
</dbReference>
<sequence length="368" mass="42181">MTKQPVRDFDFHGEALDNIFETYRDLRSECPVGWSERYGGFWFFTKHEDVFNAEQDWQTYSVTPTMLLPDLGNVEPLIPIDVDPPEHTHYRRILLPLFTPSAVDELTPFVVETARELADEALKQDVVDVSHAYARPLPMIVFSSLIGYPGEDWHLFDQWIDRIFARAEDPEDATRASQEVHAYLEALVERRRHEPEVDDITGRLLKAEINGRPITHDELMSYQYLLFIAGLETTAWTIRAGLWHLAHNTADQQRLREDPELIPAAVEEFLRTMAPVQGMARTALKDVEVRGCPIKKGDRVVLAFGSGNRDEDAYEDSDEIVIDREQNRHFAFGVGVHRCLGSNLGRREVVVALREFLARTPLFEAVDP</sequence>
<dbReference type="PRINTS" id="PR00385">
    <property type="entry name" value="P450"/>
</dbReference>
<dbReference type="Gene3D" id="1.10.630.10">
    <property type="entry name" value="Cytochrome P450"/>
    <property type="match status" value="1"/>
</dbReference>
<dbReference type="InterPro" id="IPR017972">
    <property type="entry name" value="Cyt_P450_CS"/>
</dbReference>
<gene>
    <name evidence="3" type="ORF">ACFQGU_16805</name>
</gene>
<reference evidence="4" key="1">
    <citation type="journal article" date="2019" name="Int. J. Syst. Evol. Microbiol.">
        <title>The Global Catalogue of Microorganisms (GCM) 10K type strain sequencing project: providing services to taxonomists for standard genome sequencing and annotation.</title>
        <authorList>
            <consortium name="The Broad Institute Genomics Platform"/>
            <consortium name="The Broad Institute Genome Sequencing Center for Infectious Disease"/>
            <person name="Wu L."/>
            <person name="Ma J."/>
        </authorList>
    </citation>
    <scope>NUCLEOTIDE SEQUENCE [LARGE SCALE GENOMIC DNA]</scope>
    <source>
        <strain evidence="4">CGMCC 4.7317</strain>
    </source>
</reference>
<dbReference type="EMBL" id="JBHSTI010000040">
    <property type="protein sequence ID" value="MFC6239536.1"/>
    <property type="molecule type" value="Genomic_DNA"/>
</dbReference>
<proteinExistence type="inferred from homology"/>
<dbReference type="Pfam" id="PF00067">
    <property type="entry name" value="p450"/>
    <property type="match status" value="1"/>
</dbReference>